<evidence type="ECO:0000313" key="2">
    <source>
        <dbReference type="EMBL" id="QDV06885.1"/>
    </source>
</evidence>
<protein>
    <recommendedName>
        <fullName evidence="4">Bacterial SH3 domain protein</fullName>
    </recommendedName>
</protein>
<accession>A0A518ES56</accession>
<keyword evidence="3" id="KW-1185">Reference proteome</keyword>
<dbReference type="EMBL" id="CP036434">
    <property type="protein sequence ID" value="QDV06885.1"/>
    <property type="molecule type" value="Genomic_DNA"/>
</dbReference>
<evidence type="ECO:0008006" key="4">
    <source>
        <dbReference type="Google" id="ProtNLM"/>
    </source>
</evidence>
<feature type="region of interest" description="Disordered" evidence="1">
    <location>
        <begin position="272"/>
        <end position="301"/>
    </location>
</feature>
<evidence type="ECO:0000256" key="1">
    <source>
        <dbReference type="SAM" id="MobiDB-lite"/>
    </source>
</evidence>
<feature type="region of interest" description="Disordered" evidence="1">
    <location>
        <begin position="1"/>
        <end position="30"/>
    </location>
</feature>
<feature type="compositionally biased region" description="Polar residues" evidence="1">
    <location>
        <begin position="272"/>
        <end position="287"/>
    </location>
</feature>
<dbReference type="Proteomes" id="UP000320390">
    <property type="component" value="Chromosome"/>
</dbReference>
<name>A0A518ES56_9BACT</name>
<organism evidence="2 3">
    <name type="scientific">Saltatorellus ferox</name>
    <dbReference type="NCBI Taxonomy" id="2528018"/>
    <lineage>
        <taxon>Bacteria</taxon>
        <taxon>Pseudomonadati</taxon>
        <taxon>Planctomycetota</taxon>
        <taxon>Planctomycetia</taxon>
        <taxon>Planctomycetia incertae sedis</taxon>
        <taxon>Saltatorellus</taxon>
    </lineage>
</organism>
<gene>
    <name evidence="2" type="ORF">Poly30_24020</name>
</gene>
<sequence>MARTFGNPADRPWNRPFQVPRVGTGTPRRPLSLKPLAIRTAGGSFFGLEGNPIMKQSMAVAVRTTAGFALLGAFFAGSNLASAAAPGSAESRLAPESRFAAEAPQAEGQVEGAIYMRTKGSAVARNFPDQNGSALATIAPGTIVRAYRSSSGKPVFREVEVGGGFPVWVYGAYLQQTDVENVLMVTGSRVNMRPLPELSASAMALRSKLEGGERVLMLARANKAPSFNEDWIRIQAPVSAKAWIMDDSLEPIDRVLGKLEWAEVNRPLPTTSRARASAGVSNASTGRGAQAPATVRPAARQSAPVETAVIQALSDADKAYVAADSLKTATAAAWRDVVDAYASVVDEAPENSITHANASARMTDARMKLEVAEVREQLLAQRERRDEELRQLDEFLDHQDRKRTARWDRYEERGWLESRNVGGQKRWYLVFAGDTVAEVRCMSERYQLDVFDGFEIGVIGHEVVPVVQMTQTSLAEARVVDIQRIEVISAKGRR</sequence>
<reference evidence="2 3" key="1">
    <citation type="submission" date="2019-02" db="EMBL/GenBank/DDBJ databases">
        <title>Deep-cultivation of Planctomycetes and their phenomic and genomic characterization uncovers novel biology.</title>
        <authorList>
            <person name="Wiegand S."/>
            <person name="Jogler M."/>
            <person name="Boedeker C."/>
            <person name="Pinto D."/>
            <person name="Vollmers J."/>
            <person name="Rivas-Marin E."/>
            <person name="Kohn T."/>
            <person name="Peeters S.H."/>
            <person name="Heuer A."/>
            <person name="Rast P."/>
            <person name="Oberbeckmann S."/>
            <person name="Bunk B."/>
            <person name="Jeske O."/>
            <person name="Meyerdierks A."/>
            <person name="Storesund J.E."/>
            <person name="Kallscheuer N."/>
            <person name="Luecker S."/>
            <person name="Lage O.M."/>
            <person name="Pohl T."/>
            <person name="Merkel B.J."/>
            <person name="Hornburger P."/>
            <person name="Mueller R.-W."/>
            <person name="Bruemmer F."/>
            <person name="Labrenz M."/>
            <person name="Spormann A.M."/>
            <person name="Op den Camp H."/>
            <person name="Overmann J."/>
            <person name="Amann R."/>
            <person name="Jetten M.S.M."/>
            <person name="Mascher T."/>
            <person name="Medema M.H."/>
            <person name="Devos D.P."/>
            <person name="Kaster A.-K."/>
            <person name="Ovreas L."/>
            <person name="Rohde M."/>
            <person name="Galperin M.Y."/>
            <person name="Jogler C."/>
        </authorList>
    </citation>
    <scope>NUCLEOTIDE SEQUENCE [LARGE SCALE GENOMIC DNA]</scope>
    <source>
        <strain evidence="2 3">Poly30</strain>
    </source>
</reference>
<evidence type="ECO:0000313" key="3">
    <source>
        <dbReference type="Proteomes" id="UP000320390"/>
    </source>
</evidence>
<dbReference type="AlphaFoldDB" id="A0A518ES56"/>
<proteinExistence type="predicted"/>